<sequence>MHNENTHESNNTPGSDNDIKTLEAEVREAIASGSHIQETVHRLTLKAMNAKNVDPESLRRIITAVMQGIHDGAAQQLQQAANQTQAAKSQITDAVAGLDSALARFAEASKLAVEEAAGQAKRFSDTELARTRSELESLESLFVETLHHTATAAQGLIADVLLDLSHHAKNTGTNVGSQLKETLATFAQQIASVGNVQVETGASLAQKTADIVSKAASGVLSGIKDQTKTGKH</sequence>
<gene>
    <name evidence="1" type="ORF">SAMN05216333_10657</name>
</gene>
<accession>A0A1H8MX43</accession>
<keyword evidence="2" id="KW-1185">Reference proteome</keyword>
<name>A0A1H8MX43_9PROT</name>
<reference evidence="2" key="1">
    <citation type="submission" date="2016-10" db="EMBL/GenBank/DDBJ databases">
        <authorList>
            <person name="Varghese N."/>
            <person name="Submissions S."/>
        </authorList>
    </citation>
    <scope>NUCLEOTIDE SEQUENCE [LARGE SCALE GENOMIC DNA]</scope>
    <source>
        <strain evidence="2">Nm76</strain>
    </source>
</reference>
<dbReference type="AlphaFoldDB" id="A0A1H8MX43"/>
<proteinExistence type="predicted"/>
<dbReference type="InterPro" id="IPR046708">
    <property type="entry name" value="DUF6781"/>
</dbReference>
<dbReference type="EMBL" id="FODO01000006">
    <property type="protein sequence ID" value="SEO21874.1"/>
    <property type="molecule type" value="Genomic_DNA"/>
</dbReference>
<dbReference type="Proteomes" id="UP000198814">
    <property type="component" value="Unassembled WGS sequence"/>
</dbReference>
<evidence type="ECO:0000313" key="1">
    <source>
        <dbReference type="EMBL" id="SEO21874.1"/>
    </source>
</evidence>
<dbReference type="STRING" id="42354.SAMN05216333_10657"/>
<dbReference type="Pfam" id="PF20572">
    <property type="entry name" value="DUF6781"/>
    <property type="match status" value="1"/>
</dbReference>
<dbReference type="OrthoDB" id="8545235at2"/>
<protein>
    <submittedName>
        <fullName evidence="1">Uncharacterized protein</fullName>
    </submittedName>
</protein>
<organism evidence="1 2">
    <name type="scientific">Nitrosomonas oligotropha</name>
    <dbReference type="NCBI Taxonomy" id="42354"/>
    <lineage>
        <taxon>Bacteria</taxon>
        <taxon>Pseudomonadati</taxon>
        <taxon>Pseudomonadota</taxon>
        <taxon>Betaproteobacteria</taxon>
        <taxon>Nitrosomonadales</taxon>
        <taxon>Nitrosomonadaceae</taxon>
        <taxon>Nitrosomonas</taxon>
    </lineage>
</organism>
<evidence type="ECO:0000313" key="2">
    <source>
        <dbReference type="Proteomes" id="UP000198814"/>
    </source>
</evidence>
<dbReference type="RefSeq" id="WP_090317348.1">
    <property type="nucleotide sequence ID" value="NZ_FNOE01000006.1"/>
</dbReference>